<comment type="caution">
    <text evidence="1">The sequence shown here is derived from an EMBL/GenBank/DDBJ whole genome shotgun (WGS) entry which is preliminary data.</text>
</comment>
<keyword evidence="2" id="KW-1185">Reference proteome</keyword>
<gene>
    <name evidence="1" type="ORF">UJA718_LOCUS43900</name>
</gene>
<evidence type="ECO:0000313" key="2">
    <source>
        <dbReference type="Proteomes" id="UP000663873"/>
    </source>
</evidence>
<name>A0A821SQ18_9BILA</name>
<proteinExistence type="predicted"/>
<dbReference type="Proteomes" id="UP000663873">
    <property type="component" value="Unassembled WGS sequence"/>
</dbReference>
<sequence>MRLQVIRAGIDYDDTNHQCEINTNDQNMSEVFKKIECDID</sequence>
<dbReference type="AlphaFoldDB" id="A0A821SQ18"/>
<organism evidence="1 2">
    <name type="scientific">Rotaria socialis</name>
    <dbReference type="NCBI Taxonomy" id="392032"/>
    <lineage>
        <taxon>Eukaryota</taxon>
        <taxon>Metazoa</taxon>
        <taxon>Spiralia</taxon>
        <taxon>Gnathifera</taxon>
        <taxon>Rotifera</taxon>
        <taxon>Eurotatoria</taxon>
        <taxon>Bdelloidea</taxon>
        <taxon>Philodinida</taxon>
        <taxon>Philodinidae</taxon>
        <taxon>Rotaria</taxon>
    </lineage>
</organism>
<protein>
    <submittedName>
        <fullName evidence="1">Uncharacterized protein</fullName>
    </submittedName>
</protein>
<accession>A0A821SQ18</accession>
<feature type="non-terminal residue" evidence="1">
    <location>
        <position position="40"/>
    </location>
</feature>
<dbReference type="EMBL" id="CAJOBP010064325">
    <property type="protein sequence ID" value="CAF4861547.1"/>
    <property type="molecule type" value="Genomic_DNA"/>
</dbReference>
<reference evidence="1" key="1">
    <citation type="submission" date="2021-02" db="EMBL/GenBank/DDBJ databases">
        <authorList>
            <person name="Nowell W R."/>
        </authorList>
    </citation>
    <scope>NUCLEOTIDE SEQUENCE</scope>
</reference>
<evidence type="ECO:0000313" key="1">
    <source>
        <dbReference type="EMBL" id="CAF4861547.1"/>
    </source>
</evidence>